<dbReference type="PANTHER" id="PTHR30050">
    <property type="entry name" value="CHROMOSOMAL REPLICATION INITIATOR PROTEIN DNAA"/>
    <property type="match status" value="1"/>
</dbReference>
<dbReference type="OrthoDB" id="9776217at2"/>
<sequence length="228" mass="25873">MNDELTEYIRRSIAQNEKNVQEMLKKEKQSKAMKLLNKSGLGSRFAKRTFETFDTANLSPEALNAYKIAYEFATRFPNVEKGLLFTGPVGTGKTHLAAAIANELISKLYSVIFGNVIDILTLVKSTYRRDSELTEAEMIRTFTDNVDILVIDDLGKENATENSTTVIYQIINRLYENERPIIVTTNFSSAVLRKKLGEKGDAIVSRLAEMCEFVKVSGEDWRLKRWAQ</sequence>
<dbReference type="PANTHER" id="PTHR30050:SF4">
    <property type="entry name" value="ATP-BINDING PROTEIN RV3427C IN INSERTION SEQUENCE-RELATED"/>
    <property type="match status" value="1"/>
</dbReference>
<dbReference type="RefSeq" id="WP_013782457.1">
    <property type="nucleotide sequence ID" value="NC_015520.1"/>
</dbReference>
<reference evidence="3" key="1">
    <citation type="submission" date="2010-11" db="EMBL/GenBank/DDBJ databases">
        <title>The complete genome of Mahella australiensis DSM 15567.</title>
        <authorList>
            <consortium name="US DOE Joint Genome Institute (JGI-PGF)"/>
            <person name="Lucas S."/>
            <person name="Copeland A."/>
            <person name="Lapidus A."/>
            <person name="Bruce D."/>
            <person name="Goodwin L."/>
            <person name="Pitluck S."/>
            <person name="Kyrpides N."/>
            <person name="Mavromatis K."/>
            <person name="Pagani I."/>
            <person name="Ivanova N."/>
            <person name="Teshima H."/>
            <person name="Brettin T."/>
            <person name="Detter J.C."/>
            <person name="Han C."/>
            <person name="Tapia R."/>
            <person name="Land M."/>
            <person name="Hauser L."/>
            <person name="Markowitz V."/>
            <person name="Cheng J.-F."/>
            <person name="Hugenholtz P."/>
            <person name="Woyke T."/>
            <person name="Wu D."/>
            <person name="Spring S."/>
            <person name="Pukall R."/>
            <person name="Steenblock K."/>
            <person name="Schneider S."/>
            <person name="Klenk H.-P."/>
            <person name="Eisen J.A."/>
        </authorList>
    </citation>
    <scope>NUCLEOTIDE SEQUENCE [LARGE SCALE GENOMIC DNA]</scope>
    <source>
        <strain evidence="3">DSM 15567 / CIP 107919 / 50-1 BON</strain>
    </source>
</reference>
<keyword evidence="2" id="KW-0067">ATP-binding</keyword>
<dbReference type="HOGENOM" id="CLU_062999_3_2_9"/>
<dbReference type="InterPro" id="IPR027417">
    <property type="entry name" value="P-loop_NTPase"/>
</dbReference>
<dbReference type="KEGG" id="mas:Mahau_2925"/>
<dbReference type="Proteomes" id="UP000008457">
    <property type="component" value="Chromosome"/>
</dbReference>
<dbReference type="SUPFAM" id="SSF52540">
    <property type="entry name" value="P-loop containing nucleoside triphosphate hydrolases"/>
    <property type="match status" value="1"/>
</dbReference>
<gene>
    <name evidence="2" type="ordered locus">Mahau_2925</name>
</gene>
<proteinExistence type="predicted"/>
<dbReference type="SMART" id="SM00382">
    <property type="entry name" value="AAA"/>
    <property type="match status" value="1"/>
</dbReference>
<protein>
    <submittedName>
        <fullName evidence="2">IstB domain protein ATP-binding protein</fullName>
    </submittedName>
</protein>
<dbReference type="CDD" id="cd00009">
    <property type="entry name" value="AAA"/>
    <property type="match status" value="1"/>
</dbReference>
<dbReference type="InterPro" id="IPR003593">
    <property type="entry name" value="AAA+_ATPase"/>
</dbReference>
<evidence type="ECO:0000259" key="1">
    <source>
        <dbReference type="SMART" id="SM00382"/>
    </source>
</evidence>
<dbReference type="STRING" id="697281.Mahau_2925"/>
<dbReference type="EMBL" id="CP002360">
    <property type="protein sequence ID" value="AEE98046.1"/>
    <property type="molecule type" value="Genomic_DNA"/>
</dbReference>
<evidence type="ECO:0000313" key="2">
    <source>
        <dbReference type="EMBL" id="AEE98046.1"/>
    </source>
</evidence>
<dbReference type="GO" id="GO:0005524">
    <property type="term" value="F:ATP binding"/>
    <property type="evidence" value="ECO:0007669"/>
    <property type="project" value="UniProtKB-KW"/>
</dbReference>
<dbReference type="AlphaFoldDB" id="F4A0W9"/>
<dbReference type="eggNOG" id="COG1484">
    <property type="taxonomic scope" value="Bacteria"/>
</dbReference>
<dbReference type="InterPro" id="IPR028350">
    <property type="entry name" value="DNAC/IstB-like"/>
</dbReference>
<dbReference type="Gene3D" id="3.40.50.300">
    <property type="entry name" value="P-loop containing nucleotide triphosphate hydrolases"/>
    <property type="match status" value="1"/>
</dbReference>
<evidence type="ECO:0000313" key="3">
    <source>
        <dbReference type="Proteomes" id="UP000008457"/>
    </source>
</evidence>
<feature type="domain" description="AAA+ ATPase" evidence="1">
    <location>
        <begin position="79"/>
        <end position="217"/>
    </location>
</feature>
<dbReference type="GO" id="GO:0006260">
    <property type="term" value="P:DNA replication"/>
    <property type="evidence" value="ECO:0007669"/>
    <property type="project" value="TreeGrafter"/>
</dbReference>
<keyword evidence="2" id="KW-0547">Nucleotide-binding</keyword>
<dbReference type="PIRSF" id="PIRSF003073">
    <property type="entry name" value="DNAC_TnpB_IstB"/>
    <property type="match status" value="1"/>
</dbReference>
<reference evidence="2 3" key="2">
    <citation type="journal article" date="2011" name="Stand. Genomic Sci.">
        <title>Complete genome sequence of Mahella australiensis type strain (50-1 BON).</title>
        <authorList>
            <person name="Sikorski J."/>
            <person name="Teshima H."/>
            <person name="Nolan M."/>
            <person name="Lucas S."/>
            <person name="Hammon N."/>
            <person name="Deshpande S."/>
            <person name="Cheng J.F."/>
            <person name="Pitluck S."/>
            <person name="Liolios K."/>
            <person name="Pagani I."/>
            <person name="Ivanova N."/>
            <person name="Huntemann M."/>
            <person name="Mavromatis K."/>
            <person name="Ovchinikova G."/>
            <person name="Pati A."/>
            <person name="Tapia R."/>
            <person name="Han C."/>
            <person name="Goodwin L."/>
            <person name="Chen A."/>
            <person name="Palaniappan K."/>
            <person name="Land M."/>
            <person name="Hauser L."/>
            <person name="Ngatchou-Djao O.D."/>
            <person name="Rohde M."/>
            <person name="Pukall R."/>
            <person name="Spring S."/>
            <person name="Abt B."/>
            <person name="Goker M."/>
            <person name="Detter J.C."/>
            <person name="Woyke T."/>
            <person name="Bristow J."/>
            <person name="Markowitz V."/>
            <person name="Hugenholtz P."/>
            <person name="Eisen J.A."/>
            <person name="Kyrpides N.C."/>
            <person name="Klenk H.P."/>
            <person name="Lapidus A."/>
        </authorList>
    </citation>
    <scope>NUCLEOTIDE SEQUENCE [LARGE SCALE GENOMIC DNA]</scope>
    <source>
        <strain evidence="3">DSM 15567 / CIP 107919 / 50-1 BON</strain>
    </source>
</reference>
<accession>F4A0W9</accession>
<keyword evidence="3" id="KW-1185">Reference proteome</keyword>
<dbReference type="InterPro" id="IPR002611">
    <property type="entry name" value="IstB_ATP-bd"/>
</dbReference>
<name>F4A0W9_MAHA5</name>
<organism evidence="2 3">
    <name type="scientific">Mahella australiensis (strain DSM 15567 / CIP 107919 / 50-1 BON)</name>
    <dbReference type="NCBI Taxonomy" id="697281"/>
    <lineage>
        <taxon>Bacteria</taxon>
        <taxon>Bacillati</taxon>
        <taxon>Bacillota</taxon>
        <taxon>Clostridia</taxon>
        <taxon>Thermoanaerobacterales</taxon>
        <taxon>Thermoanaerobacterales Family IV. Incertae Sedis</taxon>
        <taxon>Mahella</taxon>
    </lineage>
</organism>
<dbReference type="Pfam" id="PF01695">
    <property type="entry name" value="IstB_IS21"/>
    <property type="match status" value="1"/>
</dbReference>